<feature type="transmembrane region" description="Helical" evidence="2">
    <location>
        <begin position="7"/>
        <end position="25"/>
    </location>
</feature>
<evidence type="ECO:0000313" key="3">
    <source>
        <dbReference type="EMBL" id="CAK9224243.1"/>
    </source>
</evidence>
<evidence type="ECO:0008006" key="5">
    <source>
        <dbReference type="Google" id="ProtNLM"/>
    </source>
</evidence>
<reference evidence="3" key="1">
    <citation type="submission" date="2024-02" db="EMBL/GenBank/DDBJ databases">
        <authorList>
            <consortium name="ELIXIR-Norway"/>
            <consortium name="Elixir Norway"/>
        </authorList>
    </citation>
    <scope>NUCLEOTIDE SEQUENCE</scope>
</reference>
<evidence type="ECO:0000256" key="1">
    <source>
        <dbReference type="SAM" id="MobiDB-lite"/>
    </source>
</evidence>
<name>A0ABP0UMQ9_9BRYO</name>
<proteinExistence type="predicted"/>
<evidence type="ECO:0000313" key="4">
    <source>
        <dbReference type="Proteomes" id="UP001497512"/>
    </source>
</evidence>
<keyword evidence="2" id="KW-0472">Membrane</keyword>
<dbReference type="Proteomes" id="UP001497512">
    <property type="component" value="Chromosome 4"/>
</dbReference>
<keyword evidence="2" id="KW-0812">Transmembrane</keyword>
<protein>
    <recommendedName>
        <fullName evidence="5">Secreted protein</fullName>
    </recommendedName>
</protein>
<feature type="region of interest" description="Disordered" evidence="1">
    <location>
        <begin position="50"/>
        <end position="76"/>
    </location>
</feature>
<accession>A0ABP0UMQ9</accession>
<keyword evidence="4" id="KW-1185">Reference proteome</keyword>
<evidence type="ECO:0000256" key="2">
    <source>
        <dbReference type="SAM" id="Phobius"/>
    </source>
</evidence>
<organism evidence="3 4">
    <name type="scientific">Sphagnum troendelagicum</name>
    <dbReference type="NCBI Taxonomy" id="128251"/>
    <lineage>
        <taxon>Eukaryota</taxon>
        <taxon>Viridiplantae</taxon>
        <taxon>Streptophyta</taxon>
        <taxon>Embryophyta</taxon>
        <taxon>Bryophyta</taxon>
        <taxon>Sphagnophytina</taxon>
        <taxon>Sphagnopsida</taxon>
        <taxon>Sphagnales</taxon>
        <taxon>Sphagnaceae</taxon>
        <taxon>Sphagnum</taxon>
    </lineage>
</organism>
<dbReference type="EMBL" id="OZ019896">
    <property type="protein sequence ID" value="CAK9224243.1"/>
    <property type="molecule type" value="Genomic_DNA"/>
</dbReference>
<gene>
    <name evidence="3" type="ORF">CSSPTR1EN2_LOCUS17234</name>
</gene>
<feature type="compositionally biased region" description="Polar residues" evidence="1">
    <location>
        <begin position="64"/>
        <end position="76"/>
    </location>
</feature>
<keyword evidence="2" id="KW-1133">Transmembrane helix</keyword>
<sequence>MDWSAAICWLEFMGSLCLLMLYMSAHTCTGCQKIIRVQCQVRAKIQGKQQKNIKAHTSRKGTLVESSSRQSGPSPTVNPFLQKVIMWSTGSGACIPVIAHPAF</sequence>